<keyword evidence="3" id="KW-1185">Reference proteome</keyword>
<dbReference type="Gene3D" id="3.30.465.10">
    <property type="match status" value="1"/>
</dbReference>
<evidence type="ECO:0000259" key="1">
    <source>
        <dbReference type="Pfam" id="PF01565"/>
    </source>
</evidence>
<reference evidence="3" key="1">
    <citation type="submission" date="2017-01" db="EMBL/GenBank/DDBJ databases">
        <authorList>
            <person name="Varghese N."/>
            <person name="Submissions S."/>
        </authorList>
    </citation>
    <scope>NUCLEOTIDE SEQUENCE [LARGE SCALE GENOMIC DNA]</scope>
    <source>
        <strain evidence="3">DSM 21054</strain>
    </source>
</reference>
<dbReference type="InterPro" id="IPR006094">
    <property type="entry name" value="Oxid_FAD_bind_N"/>
</dbReference>
<dbReference type="KEGG" id="fln:FLA_2710"/>
<dbReference type="RefSeq" id="WP_076381000.1">
    <property type="nucleotide sequence ID" value="NZ_AP017422.1"/>
</dbReference>
<evidence type="ECO:0000313" key="3">
    <source>
        <dbReference type="Proteomes" id="UP000186917"/>
    </source>
</evidence>
<protein>
    <submittedName>
        <fullName evidence="2">FAD binding domain-containing protein</fullName>
    </submittedName>
</protein>
<evidence type="ECO:0000313" key="2">
    <source>
        <dbReference type="EMBL" id="SIT27923.1"/>
    </source>
</evidence>
<dbReference type="OrthoDB" id="9800184at2"/>
<name>A0A173MGY6_9BACT</name>
<dbReference type="EMBL" id="FTOR01000007">
    <property type="protein sequence ID" value="SIT27923.1"/>
    <property type="molecule type" value="Genomic_DNA"/>
</dbReference>
<dbReference type="Pfam" id="PF01565">
    <property type="entry name" value="FAD_binding_4"/>
    <property type="match status" value="1"/>
</dbReference>
<dbReference type="InterPro" id="IPR016169">
    <property type="entry name" value="FAD-bd_PCMH_sub2"/>
</dbReference>
<dbReference type="PANTHER" id="PTHR43762">
    <property type="entry name" value="L-GULONOLACTONE OXIDASE"/>
    <property type="match status" value="1"/>
</dbReference>
<proteinExistence type="predicted"/>
<dbReference type="InterPro" id="IPR010031">
    <property type="entry name" value="FAD_lactone_oxidase-like"/>
</dbReference>
<dbReference type="PANTHER" id="PTHR43762:SF1">
    <property type="entry name" value="D-ARABINONO-1,4-LACTONE OXIDASE"/>
    <property type="match status" value="1"/>
</dbReference>
<dbReference type="GO" id="GO:0050660">
    <property type="term" value="F:flavin adenine dinucleotide binding"/>
    <property type="evidence" value="ECO:0007669"/>
    <property type="project" value="InterPro"/>
</dbReference>
<organism evidence="2 3">
    <name type="scientific">Filimonas lacunae</name>
    <dbReference type="NCBI Taxonomy" id="477680"/>
    <lineage>
        <taxon>Bacteria</taxon>
        <taxon>Pseudomonadati</taxon>
        <taxon>Bacteroidota</taxon>
        <taxon>Chitinophagia</taxon>
        <taxon>Chitinophagales</taxon>
        <taxon>Chitinophagaceae</taxon>
        <taxon>Filimonas</taxon>
    </lineage>
</organism>
<dbReference type="STRING" id="477680.SAMN05421788_107349"/>
<sequence>MKIIKKKQRTWTNRHDTFTENIKDLYTLGNEANLDALSSYNDATRGFLNMIGEAIATQTPLRSLGAGWSWTKIATVNNGVMLDTKPLNTRFNISKNSVANKCTKDPEFLVFAQSGMSIQELDEFLLQKGQSLKTSGASNGQTIAGAISTGVHGSAFDFGAIPEFVVGLHLIVGANRHVYLERATDPIVSNQFIQNIQAEHILDDALFNAALVSFGSFGIIHGVMIETEKVFLLETYMQRLPYDNTDKGKVLKEIMQTLNFQKAGLPHGNERPYHFSVLLNPYDMAKGAYVTTMYKRPYVQGYPAPTHNPAGIGPGDDAPAFIGLVTDANPAMVPTLVNKLLGASLTVSKTDTNGKPIPQTGTVGEIFNNTTLRGQLLSAAIGFPISHINQVADLILKANESIGPFAGLLSFRFVKKSKATLGFTKFDQTCVMELDAAKSDKVYKFYTQIWKLLEDHHIPFTFHWGKILELSPARINNMYGADATAWKAARNKLLDANTRKVFTIALLQQWGLD</sequence>
<feature type="domain" description="FAD linked oxidase N-terminal" evidence="1">
    <location>
        <begin position="54"/>
        <end position="172"/>
    </location>
</feature>
<accession>A0A173MGY6</accession>
<dbReference type="AlphaFoldDB" id="A0A173MGY6"/>
<dbReference type="SUPFAM" id="SSF56176">
    <property type="entry name" value="FAD-binding/transporter-associated domain-like"/>
    <property type="match status" value="1"/>
</dbReference>
<dbReference type="GO" id="GO:0016899">
    <property type="term" value="F:oxidoreductase activity, acting on the CH-OH group of donors, oxygen as acceptor"/>
    <property type="evidence" value="ECO:0007669"/>
    <property type="project" value="InterPro"/>
</dbReference>
<dbReference type="InterPro" id="IPR036318">
    <property type="entry name" value="FAD-bd_PCMH-like_sf"/>
</dbReference>
<gene>
    <name evidence="2" type="ORF">SAMN05421788_107349</name>
</gene>
<dbReference type="Proteomes" id="UP000186917">
    <property type="component" value="Unassembled WGS sequence"/>
</dbReference>